<sequence length="638" mass="71725">MIDMTQEQVQEQGVVYFSPVLLTTKTPHLEIKTLANSQGVDSKFVDYRLLDILTSYTDAEHEEPVEVKRADLDIFDDTMFYIEPSLKIEQSYYVEFYDIRQAPKVLLPKINIGVNSSLTKIVAKIHSSKDVAYVDKYDEFLYEFIAKQLISAKILVGIREGKLRAELNKISSILRIKEMIDQDVTISVTTGVEPRKPIDARVIFHYKKSSQNQNSDKVDYASRGFLQGVIAGELIIEKIKPKNGRNGRNVRGEFLEMPPVKEDGSKDINVSENIEVSESDESIKYTALKPGFVSENGGFYDIKEELEINEINFKQTGSVQTVMDANVTLMIKESDIFKDAIGTGVVVEAKEINVKGNVAANAVVVADEVSIGGQTHGKAKIKAKKAEIAVHIGLFEGDEVEIDRLEGGTVIAKKVRINSVIGGNITAEEIYIQTLGSNCTMTAAMLIDVKFLRGMNNKFIIDTSKMAGNIEDIPMQLKKIEEAEAILDKLPKKIETKKSIIDNNKSSIYTIKQKVEELQAAKIVPPVTFMKKLKEYQQLVADYNELLKELKSKKSEHQTLKEELNVMQNGIFAARVINRSNWLELNEVKFIVIDPPVDVTYMTKQNEMARVMSLERVGDDKFQIKKSNDLGDAKMDEK</sequence>
<feature type="coiled-coil region" evidence="1">
    <location>
        <begin position="533"/>
        <end position="570"/>
    </location>
</feature>
<name>A0A6G5QHE6_9BACT</name>
<feature type="domain" description="Flagellar Assembly Protein A N-terminal region" evidence="2">
    <location>
        <begin position="135"/>
        <end position="296"/>
    </location>
</feature>
<accession>A0A6G5QHE6</accession>
<dbReference type="Proteomes" id="UP000503264">
    <property type="component" value="Chromosome"/>
</dbReference>
<dbReference type="AlphaFoldDB" id="A0A6G5QHE6"/>
<protein>
    <submittedName>
        <fullName evidence="3">Putative DUF342 domain protein</fullName>
    </submittedName>
</protein>
<evidence type="ECO:0000313" key="4">
    <source>
        <dbReference type="Proteomes" id="UP000503264"/>
    </source>
</evidence>
<evidence type="ECO:0000256" key="1">
    <source>
        <dbReference type="SAM" id="Coils"/>
    </source>
</evidence>
<gene>
    <name evidence="3" type="ORF">CMUC_1344</name>
</gene>
<evidence type="ECO:0000313" key="3">
    <source>
        <dbReference type="EMBL" id="QCD45108.1"/>
    </source>
</evidence>
<organism evidence="3 4">
    <name type="scientific">Campylobacter mucosalis CCUG 21559</name>
    <dbReference type="NCBI Taxonomy" id="1032067"/>
    <lineage>
        <taxon>Bacteria</taxon>
        <taxon>Pseudomonadati</taxon>
        <taxon>Campylobacterota</taxon>
        <taxon>Epsilonproteobacteria</taxon>
        <taxon>Campylobacterales</taxon>
        <taxon>Campylobacteraceae</taxon>
        <taxon>Campylobacter</taxon>
    </lineage>
</organism>
<dbReference type="EMBL" id="CP012542">
    <property type="protein sequence ID" value="QCD45108.1"/>
    <property type="molecule type" value="Genomic_DNA"/>
</dbReference>
<dbReference type="InterPro" id="IPR046866">
    <property type="entry name" value="FapA_N"/>
</dbReference>
<dbReference type="Pfam" id="PF20250">
    <property type="entry name" value="FapA_N"/>
    <property type="match status" value="1"/>
</dbReference>
<keyword evidence="1" id="KW-0175">Coiled coil</keyword>
<evidence type="ECO:0000259" key="2">
    <source>
        <dbReference type="Pfam" id="PF20250"/>
    </source>
</evidence>
<reference evidence="3 4" key="1">
    <citation type="submission" date="2016-07" db="EMBL/GenBank/DDBJ databases">
        <title>Comparative genomics of the Campylobacter concisus group.</title>
        <authorList>
            <person name="Miller W.G."/>
            <person name="Yee E."/>
            <person name="Chapman M.H."/>
            <person name="Huynh S."/>
            <person name="Bono J.L."/>
            <person name="On S.L.W."/>
            <person name="StLeger J."/>
            <person name="Foster G."/>
            <person name="Parker C.T."/>
        </authorList>
    </citation>
    <scope>NUCLEOTIDE SEQUENCE [LARGE SCALE GENOMIC DNA]</scope>
    <source>
        <strain evidence="3 4">CCUG 21559</strain>
    </source>
</reference>
<keyword evidence="4" id="KW-1185">Reference proteome</keyword>
<proteinExistence type="predicted"/>